<feature type="compositionally biased region" description="Low complexity" evidence="7">
    <location>
        <begin position="576"/>
        <end position="594"/>
    </location>
</feature>
<accession>A0ABM3J7B4</accession>
<sequence length="1379" mass="154310">MQKVLITFPKMYSFQICLLLIVTLCVSWNSAIAAKVCSAERDEWTCKAGGCIATEYLCDGIRHCIDGSDETKASCKSMQCSFASFRCDYGACISLELLCDGVHDCADSSDEDSERCRKRRNELPNDEVDEETKRKNCIGWGQMKCWSGQCVSITDKCDGVQDCDDGSDELTSLCQTVLCKQHQFQCGYGACLPMEAKCNGTKECWDGTDEHEGLCIKEIATISTPTTRIKSNEVTESTQQGVLPTVKTKPNISTELANTRKTTTTILDYSTDFEVTETSEKDLTTIPEVTTTSTQTTTNRPVTNTEDAETLETHFNGSSSERPHLTTTSINEIIITQKTTTSKPLIKPALKANVTRNYSEKNTQITTPIIRETTTAIYVSKQTDSSDTNDQEVGGQIERLPNGPVYHSNKTLNATEKSRNTNYPGGITTITELKKDKSKAEENNEEFKNRSNSTPSERTQVITTNENETMNPRKTSVHSPAAATSAESFGSDQTLKKLSGPTTKETVTKTPKIGSTIKTPPIKKNQTFPLGIRNSTPTEQPKGNGNNGQEVRQIQNQPAISQTTLYTRNVTTQTPNLKTNLSSSPNNSNESNFSVQSPIKSRADTGVLTTSPVSHVYKILNATENPRNVNYPGSINKTFTNQYNTRKTKPPTTTNKATTKARNQCTLRKCNYPLICNVLLPGSQDSGKLHDKQARQSLFEGSEVVFNCADGYVLEGVNRTTCKGNGWGHKIPSCTPSCEADFKFRCTPPLKCVYEEPNIRTKKMTKHVIRNNFTDTVVREHFKLSFECDAGYLIEGSKIRICTAKGWSNVMPRCVNQCDVLDLGNPKWPLKCQKFNSNTRLTNNCQYSPWNRMVREGSYFEYSCEYGYNLNGVNRSTCLNDGWSSNAPTCIPWCDLKPIRPCKSPLICNENPNRPSYFFSIINTAHAATSELTVDFSCEFGYELVGAKVITCSKGGWSHSIPTCKKIYCDASILDDCTFPLMCWRYDFVTEGYTRIYKGSVQQLSPDEHLLITCENGYNLSGEDYLTCNGGKWYGTMPKCIATCREDLLPKCENPMTCTAYNYYAGSSQAIINNYEYSSSYRTYPQGTTVVFNCAYGHMLNGARTTTCDIYGWRYENGMYNPECQRISNTCDKGILYNCTYPLICEQFDPEFGDYKKIQISAHQKSISNGEHIRFSCENGYVLDGRNTLTCTGGKWDDYMPKCIDTRHNIFPTVHSCRADLLPACKYPLTCTRYDSKFKSEQTIIDNSINESANYALNTQIVFGCAEDFKLKGEEQTTCSANGWSHQQSLKLPLCVRISPCDPDIFKSCKPPVVCQYYEPNKDNWSMVQSNFLINYVAKNSIVSIVCENGFKLQGADYIYYIYCKSKGWDNPIPKCVRA</sequence>
<evidence type="ECO:0000256" key="5">
    <source>
        <dbReference type="PROSITE-ProRule" id="PRU00124"/>
    </source>
</evidence>
<evidence type="ECO:0000256" key="3">
    <source>
        <dbReference type="ARBA" id="ARBA00023157"/>
    </source>
</evidence>
<evidence type="ECO:0000256" key="4">
    <source>
        <dbReference type="ARBA" id="ARBA00023180"/>
    </source>
</evidence>
<keyword evidence="1 6" id="KW-0768">Sushi</keyword>
<dbReference type="PANTHER" id="PTHR19325:SF575">
    <property type="entry name" value="LOCOMOTION-RELATED PROTEIN HIKARU GENKI"/>
    <property type="match status" value="1"/>
</dbReference>
<protein>
    <submittedName>
        <fullName evidence="11">Uncharacterized protein LOC105228511 isoform X2</fullName>
    </submittedName>
</protein>
<dbReference type="CDD" id="cd00112">
    <property type="entry name" value="LDLa"/>
    <property type="match status" value="4"/>
</dbReference>
<dbReference type="InterPro" id="IPR000436">
    <property type="entry name" value="Sushi_SCR_CCP_dom"/>
</dbReference>
<proteinExistence type="predicted"/>
<evidence type="ECO:0000256" key="6">
    <source>
        <dbReference type="PROSITE-ProRule" id="PRU00302"/>
    </source>
</evidence>
<feature type="disulfide bond" evidence="5">
    <location>
        <begin position="145"/>
        <end position="163"/>
    </location>
</feature>
<dbReference type="RefSeq" id="XP_049305121.1">
    <property type="nucleotide sequence ID" value="XM_049449164.1"/>
</dbReference>
<feature type="domain" description="Sushi" evidence="9">
    <location>
        <begin position="1307"/>
        <end position="1378"/>
    </location>
</feature>
<feature type="disulfide bond" evidence="5">
    <location>
        <begin position="179"/>
        <end position="191"/>
    </location>
</feature>
<dbReference type="PROSITE" id="PS50923">
    <property type="entry name" value="SUSHI"/>
    <property type="match status" value="9"/>
</dbReference>
<dbReference type="PROSITE" id="PS01209">
    <property type="entry name" value="LDLRA_1"/>
    <property type="match status" value="4"/>
</dbReference>
<keyword evidence="4" id="KW-0325">Glycoprotein</keyword>
<dbReference type="InterPro" id="IPR023415">
    <property type="entry name" value="LDLR_class-A_CS"/>
</dbReference>
<feature type="region of interest" description="Disordered" evidence="7">
    <location>
        <begin position="435"/>
        <end position="550"/>
    </location>
</feature>
<dbReference type="PROSITE" id="PS50068">
    <property type="entry name" value="LDLRA_2"/>
    <property type="match status" value="4"/>
</dbReference>
<feature type="domain" description="Sushi" evidence="9">
    <location>
        <begin position="1143"/>
        <end position="1205"/>
    </location>
</feature>
<dbReference type="Pfam" id="PF00084">
    <property type="entry name" value="Sushi"/>
    <property type="match status" value="9"/>
</dbReference>
<reference evidence="10" key="1">
    <citation type="submission" date="2025-05" db="UniProtKB">
        <authorList>
            <consortium name="RefSeq"/>
        </authorList>
    </citation>
    <scope>NUCLEOTIDE SEQUENCE [LARGE SCALE GENOMIC DNA]</scope>
</reference>
<keyword evidence="8" id="KW-0732">Signal</keyword>
<feature type="chain" id="PRO_5045703750" evidence="8">
    <location>
        <begin position="34"/>
        <end position="1379"/>
    </location>
</feature>
<evidence type="ECO:0000256" key="2">
    <source>
        <dbReference type="ARBA" id="ARBA00022737"/>
    </source>
</evidence>
<feature type="compositionally biased region" description="Low complexity" evidence="7">
    <location>
        <begin position="501"/>
        <end position="512"/>
    </location>
</feature>
<dbReference type="Gene3D" id="4.10.400.10">
    <property type="entry name" value="Low-density Lipoprotein Receptor"/>
    <property type="match status" value="4"/>
</dbReference>
<evidence type="ECO:0000313" key="10">
    <source>
        <dbReference type="Proteomes" id="UP001652620"/>
    </source>
</evidence>
<feature type="domain" description="Sushi" evidence="9">
    <location>
        <begin position="1229"/>
        <end position="1297"/>
    </location>
</feature>
<dbReference type="SMART" id="SM00032">
    <property type="entry name" value="CCP"/>
    <property type="match status" value="9"/>
</dbReference>
<gene>
    <name evidence="11" type="primary">LOC105228511</name>
</gene>
<feature type="region of interest" description="Disordered" evidence="7">
    <location>
        <begin position="571"/>
        <end position="597"/>
    </location>
</feature>
<feature type="domain" description="Sushi" evidence="9">
    <location>
        <begin position="830"/>
        <end position="892"/>
    </location>
</feature>
<feature type="domain" description="Sushi" evidence="9">
    <location>
        <begin position="975"/>
        <end position="1042"/>
    </location>
</feature>
<dbReference type="Proteomes" id="UP001652620">
    <property type="component" value="Chromosome 2"/>
</dbReference>
<evidence type="ECO:0000256" key="7">
    <source>
        <dbReference type="SAM" id="MobiDB-lite"/>
    </source>
</evidence>
<dbReference type="InterPro" id="IPR002172">
    <property type="entry name" value="LDrepeatLR_classA_rpt"/>
</dbReference>
<evidence type="ECO:0000313" key="11">
    <source>
        <dbReference type="RefSeq" id="XP_049305121.1"/>
    </source>
</evidence>
<feature type="compositionally biased region" description="Low complexity" evidence="7">
    <location>
        <begin position="650"/>
        <end position="660"/>
    </location>
</feature>
<feature type="domain" description="Sushi" evidence="9">
    <location>
        <begin position="744"/>
        <end position="816"/>
    </location>
</feature>
<dbReference type="SUPFAM" id="SSF57424">
    <property type="entry name" value="LDL receptor-like module"/>
    <property type="match status" value="4"/>
</dbReference>
<dbReference type="PRINTS" id="PR00261">
    <property type="entry name" value="LDLRECEPTOR"/>
</dbReference>
<dbReference type="PANTHER" id="PTHR19325">
    <property type="entry name" value="COMPLEMENT COMPONENT-RELATED SUSHI DOMAIN-CONTAINING"/>
    <property type="match status" value="1"/>
</dbReference>
<organism evidence="10 11">
    <name type="scientific">Bactrocera dorsalis</name>
    <name type="common">Oriental fruit fly</name>
    <name type="synonym">Dacus dorsalis</name>
    <dbReference type="NCBI Taxonomy" id="27457"/>
    <lineage>
        <taxon>Eukaryota</taxon>
        <taxon>Metazoa</taxon>
        <taxon>Ecdysozoa</taxon>
        <taxon>Arthropoda</taxon>
        <taxon>Hexapoda</taxon>
        <taxon>Insecta</taxon>
        <taxon>Pterygota</taxon>
        <taxon>Neoptera</taxon>
        <taxon>Endopterygota</taxon>
        <taxon>Diptera</taxon>
        <taxon>Brachycera</taxon>
        <taxon>Muscomorpha</taxon>
        <taxon>Tephritoidea</taxon>
        <taxon>Tephritidae</taxon>
        <taxon>Bactrocera</taxon>
        <taxon>Bactrocera</taxon>
    </lineage>
</organism>
<feature type="domain" description="Sushi" evidence="9">
    <location>
        <begin position="906"/>
        <end position="966"/>
    </location>
</feature>
<feature type="disulfide bond" evidence="5">
    <location>
        <begin position="80"/>
        <end position="92"/>
    </location>
</feature>
<feature type="domain" description="Sushi" evidence="9">
    <location>
        <begin position="1050"/>
        <end position="1126"/>
    </location>
</feature>
<dbReference type="Pfam" id="PF00057">
    <property type="entry name" value="Ldl_recept_a"/>
    <property type="match status" value="4"/>
</dbReference>
<feature type="region of interest" description="Disordered" evidence="7">
    <location>
        <begin position="383"/>
        <end position="407"/>
    </location>
</feature>
<dbReference type="InterPro" id="IPR035976">
    <property type="entry name" value="Sushi/SCR/CCP_sf"/>
</dbReference>
<feature type="compositionally biased region" description="Basic and acidic residues" evidence="7">
    <location>
        <begin position="435"/>
        <end position="449"/>
    </location>
</feature>
<feature type="compositionally biased region" description="Polar residues" evidence="7">
    <location>
        <begin position="450"/>
        <end position="478"/>
    </location>
</feature>
<name>A0ABM3J7B4_BACDO</name>
<dbReference type="SMART" id="SM00192">
    <property type="entry name" value="LDLa"/>
    <property type="match status" value="4"/>
</dbReference>
<feature type="disulfide bond" evidence="5">
    <location>
        <begin position="186"/>
        <end position="204"/>
    </location>
</feature>
<evidence type="ECO:0000259" key="9">
    <source>
        <dbReference type="PROSITE" id="PS50923"/>
    </source>
</evidence>
<dbReference type="Gene3D" id="2.10.70.10">
    <property type="entry name" value="Complement Module, domain 1"/>
    <property type="match status" value="9"/>
</dbReference>
<keyword evidence="2" id="KW-0677">Repeat</keyword>
<evidence type="ECO:0000256" key="8">
    <source>
        <dbReference type="SAM" id="SignalP"/>
    </source>
</evidence>
<feature type="signal peptide" evidence="8">
    <location>
        <begin position="1"/>
        <end position="33"/>
    </location>
</feature>
<evidence type="ECO:0000256" key="1">
    <source>
        <dbReference type="ARBA" id="ARBA00022659"/>
    </source>
</evidence>
<feature type="disulfide bond" evidence="5">
    <location>
        <begin position="87"/>
        <end position="105"/>
    </location>
</feature>
<feature type="compositionally biased region" description="Polar residues" evidence="7">
    <location>
        <begin position="524"/>
        <end position="550"/>
    </location>
</feature>
<feature type="disulfide bond" evidence="5">
    <location>
        <begin position="46"/>
        <end position="64"/>
    </location>
</feature>
<dbReference type="CDD" id="cd00033">
    <property type="entry name" value="CCP"/>
    <property type="match status" value="9"/>
</dbReference>
<feature type="region of interest" description="Disordered" evidence="7">
    <location>
        <begin position="641"/>
        <end position="660"/>
    </location>
</feature>
<dbReference type="InterPro" id="IPR036055">
    <property type="entry name" value="LDL_receptor-like_sf"/>
</dbReference>
<dbReference type="GeneID" id="105228511"/>
<dbReference type="InterPro" id="IPR050350">
    <property type="entry name" value="Compl-Cell_Adhes-Reg"/>
</dbReference>
<keyword evidence="10" id="KW-1185">Reference proteome</keyword>
<reference evidence="11" key="2">
    <citation type="submission" date="2025-08" db="UniProtKB">
        <authorList>
            <consortium name="RefSeq"/>
        </authorList>
    </citation>
    <scope>IDENTIFICATION</scope>
    <source>
        <tissue evidence="11">Adult</tissue>
    </source>
</reference>
<dbReference type="SUPFAM" id="SSF57535">
    <property type="entry name" value="Complement control module/SCR domain"/>
    <property type="match status" value="9"/>
</dbReference>
<feature type="domain" description="Sushi" evidence="9">
    <location>
        <begin position="668"/>
        <end position="736"/>
    </location>
</feature>
<keyword evidence="3 5" id="KW-1015">Disulfide bond</keyword>
<comment type="caution">
    <text evidence="6">Lacks conserved residue(s) required for the propagation of feature annotation.</text>
</comment>